<dbReference type="InterPro" id="IPR052723">
    <property type="entry name" value="Acyl-CoA_thioesterase_PaaI"/>
</dbReference>
<dbReference type="PANTHER" id="PTHR42856:SF1">
    <property type="entry name" value="ACYL-COENZYME A THIOESTERASE PAAI"/>
    <property type="match status" value="1"/>
</dbReference>
<dbReference type="Proteomes" id="UP001170379">
    <property type="component" value="Unassembled WGS sequence"/>
</dbReference>
<organism evidence="2 3">
    <name type="scientific">Gulosibacter molinativorax</name>
    <dbReference type="NCBI Taxonomy" id="256821"/>
    <lineage>
        <taxon>Bacteria</taxon>
        <taxon>Bacillati</taxon>
        <taxon>Actinomycetota</taxon>
        <taxon>Actinomycetes</taxon>
        <taxon>Micrococcales</taxon>
        <taxon>Microbacteriaceae</taxon>
        <taxon>Gulosibacter</taxon>
    </lineage>
</organism>
<accession>A0ABT7CAA6</accession>
<dbReference type="CDD" id="cd03443">
    <property type="entry name" value="PaaI_thioesterase"/>
    <property type="match status" value="1"/>
</dbReference>
<reference evidence="2" key="2">
    <citation type="journal article" date="2022" name="Sci. Rep.">
        <title>In silico prediction of the enzymes involved in the degradation of the herbicide molinate by Gulosibacter molinativorax ON4T.</title>
        <authorList>
            <person name="Lopes A.R."/>
            <person name="Bunin E."/>
            <person name="Viana A.T."/>
            <person name="Froufe H."/>
            <person name="Munoz-Merida A."/>
            <person name="Pinho D."/>
            <person name="Figueiredo J."/>
            <person name="Barroso C."/>
            <person name="Vaz-Moreira I."/>
            <person name="Bellanger X."/>
            <person name="Egas C."/>
            <person name="Nunes O.C."/>
        </authorList>
    </citation>
    <scope>NUCLEOTIDE SEQUENCE</scope>
    <source>
        <strain evidence="2">ON4</strain>
    </source>
</reference>
<keyword evidence="3" id="KW-1185">Reference proteome</keyword>
<name>A0ABT7CAA6_9MICO</name>
<dbReference type="PANTHER" id="PTHR42856">
    <property type="entry name" value="ACYL-COENZYME A THIOESTERASE PAAI"/>
    <property type="match status" value="1"/>
</dbReference>
<feature type="domain" description="Thioesterase" evidence="1">
    <location>
        <begin position="64"/>
        <end position="119"/>
    </location>
</feature>
<protein>
    <submittedName>
        <fullName evidence="2">PaaI family thioesterase</fullName>
    </submittedName>
</protein>
<dbReference type="EMBL" id="PXVD01000020">
    <property type="protein sequence ID" value="MDJ1372092.1"/>
    <property type="molecule type" value="Genomic_DNA"/>
</dbReference>
<dbReference type="Pfam" id="PF03061">
    <property type="entry name" value="4HBT"/>
    <property type="match status" value="1"/>
</dbReference>
<sequence length="158" mass="16683">MGKATAVDAHRSESADVKLERENVLQVLRGDWVAAVRGITLVSVDDNELVIAQDIDQSDVNGVGAAHSGVLYTIADTAAGITANALEPGTQWLTDTATIHHQALAHRGDRLTATSKLVADGDGTRRFETTLRSSAGDVIAILDSVQVRIESEDAEDPA</sequence>
<proteinExistence type="predicted"/>
<dbReference type="InterPro" id="IPR029069">
    <property type="entry name" value="HotDog_dom_sf"/>
</dbReference>
<evidence type="ECO:0000313" key="3">
    <source>
        <dbReference type="Proteomes" id="UP001170379"/>
    </source>
</evidence>
<comment type="caution">
    <text evidence="2">The sequence shown here is derived from an EMBL/GenBank/DDBJ whole genome shotgun (WGS) entry which is preliminary data.</text>
</comment>
<dbReference type="InterPro" id="IPR006683">
    <property type="entry name" value="Thioestr_dom"/>
</dbReference>
<gene>
    <name evidence="2" type="ORF">C7K25_12045</name>
</gene>
<evidence type="ECO:0000313" key="2">
    <source>
        <dbReference type="EMBL" id="MDJ1372092.1"/>
    </source>
</evidence>
<dbReference type="Gene3D" id="3.10.129.10">
    <property type="entry name" value="Hotdog Thioesterase"/>
    <property type="match status" value="1"/>
</dbReference>
<reference evidence="2" key="1">
    <citation type="submission" date="2018-03" db="EMBL/GenBank/DDBJ databases">
        <authorList>
            <person name="Nunes O.C."/>
            <person name="Lopes A.R."/>
            <person name="Froufe H."/>
            <person name="Munoz-Merida A."/>
            <person name="Barroso C."/>
            <person name="Egas C."/>
        </authorList>
    </citation>
    <scope>NUCLEOTIDE SEQUENCE</scope>
    <source>
        <strain evidence="2">ON4</strain>
    </source>
</reference>
<evidence type="ECO:0000259" key="1">
    <source>
        <dbReference type="Pfam" id="PF03061"/>
    </source>
</evidence>
<dbReference type="SUPFAM" id="SSF54637">
    <property type="entry name" value="Thioesterase/thiol ester dehydrase-isomerase"/>
    <property type="match status" value="1"/>
</dbReference>